<protein>
    <submittedName>
        <fullName evidence="6">Bifunctional metallophosphatase/5'-nucleotidase</fullName>
    </submittedName>
</protein>
<dbReference type="SUPFAM" id="SSF55816">
    <property type="entry name" value="5'-nucleotidase (syn. UDP-sugar hydrolase), C-terminal domain"/>
    <property type="match status" value="1"/>
</dbReference>
<dbReference type="InterPro" id="IPR004843">
    <property type="entry name" value="Calcineurin-like_PHP"/>
</dbReference>
<dbReference type="InterPro" id="IPR006179">
    <property type="entry name" value="5_nucleotidase/apyrase"/>
</dbReference>
<dbReference type="InterPro" id="IPR036907">
    <property type="entry name" value="5'-Nucleotdase_C_sf"/>
</dbReference>
<feature type="signal peptide" evidence="3">
    <location>
        <begin position="1"/>
        <end position="21"/>
    </location>
</feature>
<dbReference type="PROSITE" id="PS00786">
    <property type="entry name" value="5_NUCLEOTIDASE_2"/>
    <property type="match status" value="1"/>
</dbReference>
<dbReference type="SUPFAM" id="SSF56300">
    <property type="entry name" value="Metallo-dependent phosphatases"/>
    <property type="match status" value="1"/>
</dbReference>
<dbReference type="Pfam" id="PF00149">
    <property type="entry name" value="Metallophos"/>
    <property type="match status" value="1"/>
</dbReference>
<keyword evidence="3" id="KW-0547">Nucleotide-binding</keyword>
<dbReference type="GO" id="GO:0046872">
    <property type="term" value="F:metal ion binding"/>
    <property type="evidence" value="ECO:0007669"/>
    <property type="project" value="InterPro"/>
</dbReference>
<gene>
    <name evidence="6" type="ORF">JKP34_00380</name>
</gene>
<feature type="domain" description="5'-Nucleotidase C-terminal" evidence="5">
    <location>
        <begin position="327"/>
        <end position="442"/>
    </location>
</feature>
<dbReference type="Proteomes" id="UP000642920">
    <property type="component" value="Unassembled WGS sequence"/>
</dbReference>
<keyword evidence="3" id="KW-0378">Hydrolase</keyword>
<dbReference type="Gene3D" id="3.60.21.10">
    <property type="match status" value="1"/>
</dbReference>
<name>A0A937DFH8_9BACT</name>
<evidence type="ECO:0000256" key="1">
    <source>
        <dbReference type="ARBA" id="ARBA00006654"/>
    </source>
</evidence>
<dbReference type="PANTHER" id="PTHR11575:SF24">
    <property type="entry name" value="5'-NUCLEOTIDASE"/>
    <property type="match status" value="1"/>
</dbReference>
<dbReference type="CDD" id="cd00845">
    <property type="entry name" value="MPP_UshA_N_like"/>
    <property type="match status" value="1"/>
</dbReference>
<dbReference type="PRINTS" id="PR01607">
    <property type="entry name" value="APYRASEFAMLY"/>
</dbReference>
<dbReference type="Pfam" id="PF02872">
    <property type="entry name" value="5_nucleotid_C"/>
    <property type="match status" value="1"/>
</dbReference>
<evidence type="ECO:0000256" key="2">
    <source>
        <dbReference type="ARBA" id="ARBA00022729"/>
    </source>
</evidence>
<evidence type="ECO:0000259" key="5">
    <source>
        <dbReference type="Pfam" id="PF02872"/>
    </source>
</evidence>
<evidence type="ECO:0000256" key="3">
    <source>
        <dbReference type="RuleBase" id="RU362119"/>
    </source>
</evidence>
<evidence type="ECO:0000313" key="6">
    <source>
        <dbReference type="EMBL" id="MBL0763683.1"/>
    </source>
</evidence>
<organism evidence="6 7">
    <name type="scientific">Marivirga atlantica</name>
    <dbReference type="NCBI Taxonomy" id="1548457"/>
    <lineage>
        <taxon>Bacteria</taxon>
        <taxon>Pseudomonadati</taxon>
        <taxon>Bacteroidota</taxon>
        <taxon>Cytophagia</taxon>
        <taxon>Cytophagales</taxon>
        <taxon>Marivirgaceae</taxon>
        <taxon>Marivirga</taxon>
    </lineage>
</organism>
<dbReference type="GO" id="GO:0009166">
    <property type="term" value="P:nucleotide catabolic process"/>
    <property type="evidence" value="ECO:0007669"/>
    <property type="project" value="InterPro"/>
</dbReference>
<feature type="chain" id="PRO_5038164333" evidence="3">
    <location>
        <begin position="22"/>
        <end position="487"/>
    </location>
</feature>
<dbReference type="PANTHER" id="PTHR11575">
    <property type="entry name" value="5'-NUCLEOTIDASE-RELATED"/>
    <property type="match status" value="1"/>
</dbReference>
<reference evidence="6" key="1">
    <citation type="submission" date="2021-01" db="EMBL/GenBank/DDBJ databases">
        <title>Marivirga sp. nov., isolated from intertidal surface sediments.</title>
        <authorList>
            <person name="Zhang M."/>
        </authorList>
    </citation>
    <scope>NUCLEOTIDE SEQUENCE</scope>
    <source>
        <strain evidence="6">SM1354</strain>
    </source>
</reference>
<keyword evidence="7" id="KW-1185">Reference proteome</keyword>
<dbReference type="EMBL" id="JAERQG010000001">
    <property type="protein sequence ID" value="MBL0763683.1"/>
    <property type="molecule type" value="Genomic_DNA"/>
</dbReference>
<dbReference type="GO" id="GO:0016788">
    <property type="term" value="F:hydrolase activity, acting on ester bonds"/>
    <property type="evidence" value="ECO:0007669"/>
    <property type="project" value="InterPro"/>
</dbReference>
<dbReference type="InterPro" id="IPR029052">
    <property type="entry name" value="Metallo-depent_PP-like"/>
</dbReference>
<sequence>MKRSLKSLLYLFLILSFTFYACDDSDNVIVVVNDKVEENDTVADNSSQELTIFFINDQHGEIDNFAKVKYLVDKEKESRNTLLVCAGDIFSGNPIVDQYSQKGFPMIDLMNKTGFDIAVLGNHEFDYGIDVLKERMNEADFKWICANVDMLSSGVPQPEAYSTLEVGELKISFIGLVETFGKEGAIIPSTHPWRVTELEFQRHYDVIGQYDDIKDQEGSDLVIALTHLGTSSDIRLAEENDFIDAVIGGHSHQVVEEKINEKPVVQAGSNLYLLGKLKLEIEDKKIIKSEVEMINLNDFDTEDADLAKLIADYNNAPEFEEVVGFATNYLSRDEIGCFYTTALKDYYNVDASFQNGGGIRADIDQGDITALEIFNMDPFNNQSVIFTLTAKEVKDFFRETGAGLHISGIYFEQSGNTYTMYDEDGNIVNDNEEITIGINDYIPAVYDSYFPLEKATIQNLTTAESIINYLKEVNTIDYDNCDRYYQY</sequence>
<dbReference type="RefSeq" id="WP_201916548.1">
    <property type="nucleotide sequence ID" value="NZ_JAERQG010000001.1"/>
</dbReference>
<proteinExistence type="inferred from homology"/>
<dbReference type="GO" id="GO:0030288">
    <property type="term" value="C:outer membrane-bounded periplasmic space"/>
    <property type="evidence" value="ECO:0007669"/>
    <property type="project" value="TreeGrafter"/>
</dbReference>
<evidence type="ECO:0000259" key="4">
    <source>
        <dbReference type="Pfam" id="PF00149"/>
    </source>
</evidence>
<comment type="caution">
    <text evidence="6">The sequence shown here is derived from an EMBL/GenBank/DDBJ whole genome shotgun (WGS) entry which is preliminary data.</text>
</comment>
<dbReference type="AlphaFoldDB" id="A0A937DFH8"/>
<dbReference type="PROSITE" id="PS51257">
    <property type="entry name" value="PROKAR_LIPOPROTEIN"/>
    <property type="match status" value="1"/>
</dbReference>
<dbReference type="GO" id="GO:0000166">
    <property type="term" value="F:nucleotide binding"/>
    <property type="evidence" value="ECO:0007669"/>
    <property type="project" value="UniProtKB-KW"/>
</dbReference>
<feature type="domain" description="Calcineurin-like phosphoesterase" evidence="4">
    <location>
        <begin position="51"/>
        <end position="253"/>
    </location>
</feature>
<evidence type="ECO:0000313" key="7">
    <source>
        <dbReference type="Proteomes" id="UP000642920"/>
    </source>
</evidence>
<dbReference type="Gene3D" id="3.90.780.10">
    <property type="entry name" value="5'-Nucleotidase, C-terminal domain"/>
    <property type="match status" value="1"/>
</dbReference>
<dbReference type="InterPro" id="IPR008334">
    <property type="entry name" value="5'-Nucleotdase_C"/>
</dbReference>
<comment type="similarity">
    <text evidence="1 3">Belongs to the 5'-nucleotidase family.</text>
</comment>
<accession>A0A937DFH8</accession>
<keyword evidence="2 3" id="KW-0732">Signal</keyword>
<dbReference type="InterPro" id="IPR006146">
    <property type="entry name" value="5'-Nucleotdase_CS"/>
</dbReference>